<keyword evidence="8 12" id="KW-0472">Membrane</keyword>
<keyword evidence="2 11" id="KW-0813">Transport</keyword>
<dbReference type="GO" id="GO:0016020">
    <property type="term" value="C:membrane"/>
    <property type="evidence" value="ECO:0007669"/>
    <property type="project" value="UniProtKB-SubCell"/>
</dbReference>
<name>A0A643C7B1_BALPH</name>
<dbReference type="OrthoDB" id="6021021at2759"/>
<comment type="caution">
    <text evidence="13">The sequence shown here is derived from an EMBL/GenBank/DDBJ whole genome shotgun (WGS) entry which is preliminary data.</text>
</comment>
<proteinExistence type="inferred from homology"/>
<evidence type="ECO:0000256" key="5">
    <source>
        <dbReference type="ARBA" id="ARBA00022989"/>
    </source>
</evidence>
<keyword evidence="14" id="KW-1185">Reference proteome</keyword>
<evidence type="ECO:0000256" key="10">
    <source>
        <dbReference type="ARBA" id="ARBA00023303"/>
    </source>
</evidence>
<dbReference type="Proteomes" id="UP000437017">
    <property type="component" value="Unassembled WGS sequence"/>
</dbReference>
<dbReference type="GO" id="GO:0005272">
    <property type="term" value="F:sodium channel activity"/>
    <property type="evidence" value="ECO:0007669"/>
    <property type="project" value="UniProtKB-KW"/>
</dbReference>
<gene>
    <name evidence="13" type="ORF">E2I00_013398</name>
</gene>
<protein>
    <submittedName>
        <fullName evidence="13">Uncharacterized protein</fullName>
    </submittedName>
</protein>
<evidence type="ECO:0000256" key="12">
    <source>
        <dbReference type="SAM" id="Phobius"/>
    </source>
</evidence>
<evidence type="ECO:0000256" key="6">
    <source>
        <dbReference type="ARBA" id="ARBA00023053"/>
    </source>
</evidence>
<evidence type="ECO:0000256" key="4">
    <source>
        <dbReference type="ARBA" id="ARBA00022692"/>
    </source>
</evidence>
<evidence type="ECO:0000256" key="3">
    <source>
        <dbReference type="ARBA" id="ARBA00022461"/>
    </source>
</evidence>
<keyword evidence="7 11" id="KW-0406">Ion transport</keyword>
<dbReference type="InterPro" id="IPR001873">
    <property type="entry name" value="ENaC"/>
</dbReference>
<evidence type="ECO:0000256" key="1">
    <source>
        <dbReference type="ARBA" id="ARBA00004141"/>
    </source>
</evidence>
<evidence type="ECO:0000256" key="2">
    <source>
        <dbReference type="ARBA" id="ARBA00022448"/>
    </source>
</evidence>
<keyword evidence="6" id="KW-0915">Sodium</keyword>
<keyword evidence="3 11" id="KW-0894">Sodium channel</keyword>
<reference evidence="13 14" key="1">
    <citation type="journal article" date="2019" name="PLoS ONE">
        <title>Genomic analyses reveal an absence of contemporary introgressive admixture between fin whales and blue whales, despite known hybrids.</title>
        <authorList>
            <person name="Westbury M.V."/>
            <person name="Petersen B."/>
            <person name="Lorenzen E.D."/>
        </authorList>
    </citation>
    <scope>NUCLEOTIDE SEQUENCE [LARGE SCALE GENOMIC DNA]</scope>
    <source>
        <strain evidence="13">FinWhale-01</strain>
    </source>
</reference>
<evidence type="ECO:0000256" key="11">
    <source>
        <dbReference type="RuleBase" id="RU000679"/>
    </source>
</evidence>
<evidence type="ECO:0000256" key="8">
    <source>
        <dbReference type="ARBA" id="ARBA00023136"/>
    </source>
</evidence>
<keyword evidence="9 11" id="KW-0739">Sodium transport</keyword>
<evidence type="ECO:0000256" key="9">
    <source>
        <dbReference type="ARBA" id="ARBA00023201"/>
    </source>
</evidence>
<keyword evidence="5 12" id="KW-1133">Transmembrane helix</keyword>
<evidence type="ECO:0000313" key="13">
    <source>
        <dbReference type="EMBL" id="KAB0395990.1"/>
    </source>
</evidence>
<dbReference type="EMBL" id="SGJD01002296">
    <property type="protein sequence ID" value="KAB0395990.1"/>
    <property type="molecule type" value="Genomic_DNA"/>
</dbReference>
<accession>A0A643C7B1</accession>
<evidence type="ECO:0000313" key="14">
    <source>
        <dbReference type="Proteomes" id="UP000437017"/>
    </source>
</evidence>
<feature type="transmembrane region" description="Helical" evidence="12">
    <location>
        <begin position="18"/>
        <end position="36"/>
    </location>
</feature>
<sequence length="207" mass="22637">MHGLGHVFGPGGPMARRGLWTAALLLALATLLYQVAGRVRYYGEFHHETALEERESRQLTFPAVTLSVSLDPDFEPEPSGPLGAPSPSPGPSPPYSLIGCRLACESRYVARNRAAARYLARKHNRSEAYIVVLGYFWNRKRSQRHSSANPASHPSLCRHQDALFLSTHLLPRHPALDGASVSSGPHPDILDVASPHVSLPPSPQIKF</sequence>
<dbReference type="AlphaFoldDB" id="A0A643C7B1"/>
<organism evidence="13 14">
    <name type="scientific">Balaenoptera physalus</name>
    <name type="common">Fin whale</name>
    <name type="synonym">Balaena physalus</name>
    <dbReference type="NCBI Taxonomy" id="9770"/>
    <lineage>
        <taxon>Eukaryota</taxon>
        <taxon>Metazoa</taxon>
        <taxon>Chordata</taxon>
        <taxon>Craniata</taxon>
        <taxon>Vertebrata</taxon>
        <taxon>Euteleostomi</taxon>
        <taxon>Mammalia</taxon>
        <taxon>Eutheria</taxon>
        <taxon>Laurasiatheria</taxon>
        <taxon>Artiodactyla</taxon>
        <taxon>Whippomorpha</taxon>
        <taxon>Cetacea</taxon>
        <taxon>Mysticeti</taxon>
        <taxon>Balaenopteridae</taxon>
        <taxon>Balaenoptera</taxon>
    </lineage>
</organism>
<keyword evidence="4 11" id="KW-0812">Transmembrane</keyword>
<keyword evidence="10 11" id="KW-0407">Ion channel</keyword>
<dbReference type="Pfam" id="PF00858">
    <property type="entry name" value="ASC"/>
    <property type="match status" value="1"/>
</dbReference>
<evidence type="ECO:0000256" key="7">
    <source>
        <dbReference type="ARBA" id="ARBA00023065"/>
    </source>
</evidence>
<comment type="subcellular location">
    <subcellularLocation>
        <location evidence="1">Membrane</location>
        <topology evidence="1">Multi-pass membrane protein</topology>
    </subcellularLocation>
</comment>
<comment type="similarity">
    <text evidence="11">Belongs to the amiloride-sensitive sodium channel (TC 1.A.6) family.</text>
</comment>